<dbReference type="PROSITE" id="PS50305">
    <property type="entry name" value="SIRTUIN"/>
    <property type="match status" value="1"/>
</dbReference>
<dbReference type="Proteomes" id="UP000014408">
    <property type="component" value="Unassembled WGS sequence"/>
</dbReference>
<feature type="binding site" evidence="4">
    <location>
        <position position="163"/>
    </location>
    <ligand>
        <name>Zn(2+)</name>
        <dbReference type="ChEBI" id="CHEBI:29105"/>
    </ligand>
</feature>
<dbReference type="GO" id="GO:0070403">
    <property type="term" value="F:NAD+ binding"/>
    <property type="evidence" value="ECO:0007669"/>
    <property type="project" value="InterPro"/>
</dbReference>
<keyword evidence="4" id="KW-0479">Metal-binding</keyword>
<dbReference type="InterPro" id="IPR050134">
    <property type="entry name" value="NAD-dep_sirtuin_deacylases"/>
</dbReference>
<dbReference type="RefSeq" id="WP_016458199.1">
    <property type="nucleotide sequence ID" value="NZ_KE150447.1"/>
</dbReference>
<sequence>MENQRFTDPAVQLAHESALKSIARVVNETVTPTPPHEALSAIVQQLRAKNCLILTGAGVSTDSGIPDYRGPNGSLTRHRPMTYQEFQHDPEALRRYWARSFIGWRHMDEAEPNEVHRAIAALEREGYVCGVITQNVDGLHMEAGSHTVIPLHGDLATVVCLACGHREDRKQFDARLATANPGYEESIRVDKSMVNPDGDVALKEEDVARFHMAHCVNCGSMKLKPDVVYFGEPVPAERKAQGRALLDASRSLLIVGSSLAVMSGYKFVLDAKAQGKPVAVINGGPGRADAKAAVVWRTDVAHAFKEITAALARQS</sequence>
<feature type="binding site" evidence="4">
    <location>
        <position position="218"/>
    </location>
    <ligand>
        <name>Zn(2+)</name>
        <dbReference type="ChEBI" id="CHEBI:29105"/>
    </ligand>
</feature>
<gene>
    <name evidence="6" type="ORF">HMPREF1219_01453</name>
</gene>
<keyword evidence="4" id="KW-0862">Zinc</keyword>
<keyword evidence="2" id="KW-0808">Transferase</keyword>
<dbReference type="InterPro" id="IPR026590">
    <property type="entry name" value="Ssirtuin_cat_dom"/>
</dbReference>
<keyword evidence="7" id="KW-1185">Reference proteome</keyword>
<dbReference type="GO" id="GO:0046872">
    <property type="term" value="F:metal ion binding"/>
    <property type="evidence" value="ECO:0007669"/>
    <property type="project" value="UniProtKB-KW"/>
</dbReference>
<organism evidence="6 7">
    <name type="scientific">Corynebacterium pyruviciproducens ATCC BAA-1742</name>
    <dbReference type="NCBI Taxonomy" id="1125779"/>
    <lineage>
        <taxon>Bacteria</taxon>
        <taxon>Bacillati</taxon>
        <taxon>Actinomycetota</taxon>
        <taxon>Actinomycetes</taxon>
        <taxon>Mycobacteriales</taxon>
        <taxon>Corynebacteriaceae</taxon>
        <taxon>Corynebacterium</taxon>
    </lineage>
</organism>
<comment type="caution">
    <text evidence="6">The sequence shown here is derived from an EMBL/GenBank/DDBJ whole genome shotgun (WGS) entry which is preliminary data.</text>
</comment>
<evidence type="ECO:0000313" key="7">
    <source>
        <dbReference type="Proteomes" id="UP000014408"/>
    </source>
</evidence>
<dbReference type="InterPro" id="IPR029035">
    <property type="entry name" value="DHS-like_NAD/FAD-binding_dom"/>
</dbReference>
<evidence type="ECO:0000256" key="1">
    <source>
        <dbReference type="ARBA" id="ARBA00012928"/>
    </source>
</evidence>
<accession>S2YY13</accession>
<dbReference type="AlphaFoldDB" id="S2YY13"/>
<evidence type="ECO:0000256" key="2">
    <source>
        <dbReference type="ARBA" id="ARBA00022679"/>
    </source>
</evidence>
<protein>
    <recommendedName>
        <fullName evidence="1">protein acetyllysine N-acetyltransferase</fullName>
        <ecNumber evidence="1">2.3.1.286</ecNumber>
    </recommendedName>
</protein>
<feature type="binding site" evidence="4">
    <location>
        <position position="215"/>
    </location>
    <ligand>
        <name>Zn(2+)</name>
        <dbReference type="ChEBI" id="CHEBI:29105"/>
    </ligand>
</feature>
<dbReference type="GO" id="GO:0017136">
    <property type="term" value="F:histone deacetylase activity, NAD-dependent"/>
    <property type="evidence" value="ECO:0007669"/>
    <property type="project" value="TreeGrafter"/>
</dbReference>
<evidence type="ECO:0000256" key="3">
    <source>
        <dbReference type="ARBA" id="ARBA00023027"/>
    </source>
</evidence>
<dbReference type="EC" id="2.3.1.286" evidence="1"/>
<dbReference type="HOGENOM" id="CLU_023643_3_2_11"/>
<dbReference type="InterPro" id="IPR026591">
    <property type="entry name" value="Sirtuin_cat_small_dom_sf"/>
</dbReference>
<keyword evidence="3" id="KW-0520">NAD</keyword>
<feature type="binding site" evidence="4">
    <location>
        <position position="160"/>
    </location>
    <ligand>
        <name>Zn(2+)</name>
        <dbReference type="ChEBI" id="CHEBI:29105"/>
    </ligand>
</feature>
<dbReference type="STRING" id="1125779.HMPREF1219_01453"/>
<dbReference type="Pfam" id="PF02146">
    <property type="entry name" value="SIR2"/>
    <property type="match status" value="1"/>
</dbReference>
<dbReference type="Gene3D" id="3.30.1600.10">
    <property type="entry name" value="SIR2/SIRT2 'Small Domain"/>
    <property type="match status" value="1"/>
</dbReference>
<dbReference type="PANTHER" id="PTHR11085:SF10">
    <property type="entry name" value="NAD-DEPENDENT PROTEIN DEACYLASE SIRTUIN-5, MITOCHONDRIAL-RELATED"/>
    <property type="match status" value="1"/>
</dbReference>
<dbReference type="SUPFAM" id="SSF52467">
    <property type="entry name" value="DHS-like NAD/FAD-binding domain"/>
    <property type="match status" value="1"/>
</dbReference>
<dbReference type="eggNOG" id="COG0846">
    <property type="taxonomic scope" value="Bacteria"/>
</dbReference>
<feature type="active site" description="Proton acceptor" evidence="4">
    <location>
        <position position="152"/>
    </location>
</feature>
<evidence type="ECO:0000313" key="6">
    <source>
        <dbReference type="EMBL" id="EPD69228.1"/>
    </source>
</evidence>
<name>S2YY13_9CORY</name>
<dbReference type="InterPro" id="IPR003000">
    <property type="entry name" value="Sirtuin"/>
</dbReference>
<dbReference type="EMBL" id="ATBY01000014">
    <property type="protein sequence ID" value="EPD69228.1"/>
    <property type="molecule type" value="Genomic_DNA"/>
</dbReference>
<evidence type="ECO:0000259" key="5">
    <source>
        <dbReference type="PROSITE" id="PS50305"/>
    </source>
</evidence>
<feature type="domain" description="Deacetylase sirtuin-type" evidence="5">
    <location>
        <begin position="28"/>
        <end position="315"/>
    </location>
</feature>
<evidence type="ECO:0000256" key="4">
    <source>
        <dbReference type="PROSITE-ProRule" id="PRU00236"/>
    </source>
</evidence>
<dbReference type="PATRIC" id="fig|1125779.3.peg.1417"/>
<proteinExistence type="predicted"/>
<dbReference type="PANTHER" id="PTHR11085">
    <property type="entry name" value="NAD-DEPENDENT PROTEIN DEACYLASE SIRTUIN-5, MITOCHONDRIAL-RELATED"/>
    <property type="match status" value="1"/>
</dbReference>
<reference evidence="6 7" key="1">
    <citation type="submission" date="2013-05" db="EMBL/GenBank/DDBJ databases">
        <title>The Genome Sequence of Corynebacterium pyruviciproducens 1773O (ATCC BAA-1742).</title>
        <authorList>
            <consortium name="The Broad Institute Genomics Platform"/>
            <person name="Earl A."/>
            <person name="Ward D."/>
            <person name="Feldgarden M."/>
            <person name="Gevers D."/>
            <person name="Tong J."/>
            <person name="Walker B."/>
            <person name="Young S."/>
            <person name="Zeng Q."/>
            <person name="Gargeya S."/>
            <person name="Fitzgerald M."/>
            <person name="Haas B."/>
            <person name="Abouelleil A."/>
            <person name="Allen A.W."/>
            <person name="Alvarado L."/>
            <person name="Arachchi H.M."/>
            <person name="Berlin A.M."/>
            <person name="Chapman S.B."/>
            <person name="Gainer-Dewar J."/>
            <person name="Goldberg J."/>
            <person name="Griggs A."/>
            <person name="Gujja S."/>
            <person name="Hansen M."/>
            <person name="Howarth C."/>
            <person name="Imamovic A."/>
            <person name="Ireland A."/>
            <person name="Larimer J."/>
            <person name="McCowan C."/>
            <person name="Murphy C."/>
            <person name="Pearson M."/>
            <person name="Poon T.W."/>
            <person name="Priest M."/>
            <person name="Roberts A."/>
            <person name="Saif S."/>
            <person name="Shea T."/>
            <person name="Sisk P."/>
            <person name="Sykes S."/>
            <person name="Wortman J."/>
            <person name="Nusbaum C."/>
            <person name="Birren B."/>
        </authorList>
    </citation>
    <scope>NUCLEOTIDE SEQUENCE [LARGE SCALE GENOMIC DNA]</scope>
    <source>
        <strain evidence="6 7">ATCC BAA-1742</strain>
    </source>
</reference>
<dbReference type="Gene3D" id="3.40.50.1220">
    <property type="entry name" value="TPP-binding domain"/>
    <property type="match status" value="1"/>
</dbReference>